<evidence type="ECO:0000313" key="1">
    <source>
        <dbReference type="EMBL" id="KKK62484.1"/>
    </source>
</evidence>
<sequence length="87" mass="9904">MGRLLPCWIVDVRHERYNGRLGHFTTLPMTWTAARRVHATFLATGTPATIRCLEDMATLHRAIIAGELSYDEALDEAERLGYKMKSE</sequence>
<protein>
    <submittedName>
        <fullName evidence="1">Uncharacterized protein</fullName>
    </submittedName>
</protein>
<organism evidence="1">
    <name type="scientific">marine sediment metagenome</name>
    <dbReference type="NCBI Taxonomy" id="412755"/>
    <lineage>
        <taxon>unclassified sequences</taxon>
        <taxon>metagenomes</taxon>
        <taxon>ecological metagenomes</taxon>
    </lineage>
</organism>
<proteinExistence type="predicted"/>
<gene>
    <name evidence="1" type="ORF">LCGC14_3003880</name>
</gene>
<accession>A0A0F8Z7V8</accession>
<dbReference type="AlphaFoldDB" id="A0A0F8Z7V8"/>
<name>A0A0F8Z7V8_9ZZZZ</name>
<dbReference type="EMBL" id="LAZR01061970">
    <property type="protein sequence ID" value="KKK62484.1"/>
    <property type="molecule type" value="Genomic_DNA"/>
</dbReference>
<comment type="caution">
    <text evidence="1">The sequence shown here is derived from an EMBL/GenBank/DDBJ whole genome shotgun (WGS) entry which is preliminary data.</text>
</comment>
<reference evidence="1" key="1">
    <citation type="journal article" date="2015" name="Nature">
        <title>Complex archaea that bridge the gap between prokaryotes and eukaryotes.</title>
        <authorList>
            <person name="Spang A."/>
            <person name="Saw J.H."/>
            <person name="Jorgensen S.L."/>
            <person name="Zaremba-Niedzwiedzka K."/>
            <person name="Martijn J."/>
            <person name="Lind A.E."/>
            <person name="van Eijk R."/>
            <person name="Schleper C."/>
            <person name="Guy L."/>
            <person name="Ettema T.J."/>
        </authorList>
    </citation>
    <scope>NUCLEOTIDE SEQUENCE</scope>
</reference>